<reference evidence="15 16" key="1">
    <citation type="submission" date="2016-03" db="EMBL/GenBank/DDBJ databases">
        <title>Whole genome sequencing of Grifola frondosa 9006-11.</title>
        <authorList>
            <person name="Min B."/>
            <person name="Park H."/>
            <person name="Kim J.-G."/>
            <person name="Cho H."/>
            <person name="Oh Y.-L."/>
            <person name="Kong W.-S."/>
            <person name="Choi I.-G."/>
        </authorList>
    </citation>
    <scope>NUCLEOTIDE SEQUENCE [LARGE SCALE GENOMIC DNA]</scope>
    <source>
        <strain evidence="15 16">9006-11</strain>
    </source>
</reference>
<feature type="transmembrane region" description="Helical" evidence="12">
    <location>
        <begin position="435"/>
        <end position="455"/>
    </location>
</feature>
<evidence type="ECO:0000256" key="13">
    <source>
        <dbReference type="SAM" id="Coils"/>
    </source>
</evidence>
<dbReference type="UniPathway" id="UPA00378"/>
<keyword evidence="6 12" id="KW-0812">Transmembrane</keyword>
<evidence type="ECO:0000256" key="8">
    <source>
        <dbReference type="ARBA" id="ARBA00022989"/>
    </source>
</evidence>
<dbReference type="Proteomes" id="UP000092993">
    <property type="component" value="Unassembled WGS sequence"/>
</dbReference>
<evidence type="ECO:0000256" key="5">
    <source>
        <dbReference type="ARBA" id="ARBA00022679"/>
    </source>
</evidence>
<dbReference type="PANTHER" id="PTHR22760:SF1">
    <property type="entry name" value="DOL-P-MAN:MAN(7)GLCNAC(2)-PP-DOL ALPHA-1,6-MANNOSYLTRANSFERASE"/>
    <property type="match status" value="1"/>
</dbReference>
<evidence type="ECO:0000256" key="9">
    <source>
        <dbReference type="ARBA" id="ARBA00023136"/>
    </source>
</evidence>
<keyword evidence="4 12" id="KW-0328">Glycosyltransferase</keyword>
<comment type="subcellular location">
    <subcellularLocation>
        <location evidence="1 12">Endoplasmic reticulum membrane</location>
        <topology evidence="1 12">Multi-pass membrane protein</topology>
    </subcellularLocation>
</comment>
<comment type="catalytic activity">
    <reaction evidence="11">
        <text>an alpha-D-Man-(1-&gt;2)-alpha-D-Man-(1-&gt;2)-alpha-D-Man-(1-&gt;3)-[alpha-D-Man-(1-&gt;2)-alpha-D-Man-(1-&gt;3)-alpha-D-Man-(1-&gt;6)]-beta-D-Man-(1-&gt;4)-beta-D-GlcNAc-(1-&gt;4)-alpha-D-GlcNAc-diphospho-di-trans,poly-cis-dolichol + a di-trans,poly-cis-dolichyl beta-D-mannosyl phosphate = an alpha-D-Man-(1-&gt;2)-alpha-D-Man-(1-&gt;2)-alpha-D-Man-(1-&gt;3)-[alpha-D-Man-(1-&gt;2)-alpha-D-Man-(1-&gt;3)-[alpha-D-Man-(1-&gt;6)]-alpha-D-Man-(1-&gt;6)]-beta-D-Man-(1-&gt;4)-beta-D-GlcNAc-(1-&gt;4)-alpha-D-GlcNAc-diphospho-di-trans,poly-cis-dolichol + a di-trans,poly-cis-dolichyl phosphate + H(+)</text>
        <dbReference type="Rhea" id="RHEA:29535"/>
        <dbReference type="Rhea" id="RHEA-COMP:19498"/>
        <dbReference type="Rhea" id="RHEA-COMP:19501"/>
        <dbReference type="Rhea" id="RHEA-COMP:19518"/>
        <dbReference type="Rhea" id="RHEA-COMP:19519"/>
        <dbReference type="ChEBI" id="CHEBI:15378"/>
        <dbReference type="ChEBI" id="CHEBI:57683"/>
        <dbReference type="ChEBI" id="CHEBI:58211"/>
        <dbReference type="ChEBI" id="CHEBI:132517"/>
        <dbReference type="ChEBI" id="CHEBI:132519"/>
        <dbReference type="EC" id="2.4.1.260"/>
    </reaction>
    <physiologicalReaction direction="left-to-right" evidence="11">
        <dbReference type="Rhea" id="RHEA:29536"/>
    </physiologicalReaction>
</comment>
<dbReference type="InterPro" id="IPR006073">
    <property type="entry name" value="GTP-bd"/>
</dbReference>
<feature type="transmembrane region" description="Helical" evidence="12">
    <location>
        <begin position="479"/>
        <end position="504"/>
    </location>
</feature>
<keyword evidence="9 12" id="KW-0472">Membrane</keyword>
<dbReference type="GO" id="GO:0052917">
    <property type="term" value="F:dol-P-Man:Man(7)GlcNAc(2)-PP-Dol alpha-1,6-mannosyltransferase activity"/>
    <property type="evidence" value="ECO:0007669"/>
    <property type="project" value="UniProtKB-EC"/>
</dbReference>
<dbReference type="GO" id="GO:0005789">
    <property type="term" value="C:endoplasmic reticulum membrane"/>
    <property type="evidence" value="ECO:0007669"/>
    <property type="project" value="UniProtKB-SubCell"/>
</dbReference>
<feature type="domain" description="G" evidence="14">
    <location>
        <begin position="12"/>
        <end position="84"/>
    </location>
</feature>
<evidence type="ECO:0000259" key="14">
    <source>
        <dbReference type="Pfam" id="PF01926"/>
    </source>
</evidence>
<keyword evidence="13" id="KW-0175">Coiled coil</keyword>
<protein>
    <recommendedName>
        <fullName evidence="12">Mannosyltransferase</fullName>
        <ecNumber evidence="12">2.4.1.-</ecNumber>
    </recommendedName>
</protein>
<proteinExistence type="inferred from homology"/>
<keyword evidence="7 12" id="KW-0256">Endoplasmic reticulum</keyword>
<name>A0A1C7LQW0_GRIFR</name>
<evidence type="ECO:0000256" key="12">
    <source>
        <dbReference type="RuleBase" id="RU363075"/>
    </source>
</evidence>
<evidence type="ECO:0000256" key="11">
    <source>
        <dbReference type="ARBA" id="ARBA00048899"/>
    </source>
</evidence>
<evidence type="ECO:0000256" key="3">
    <source>
        <dbReference type="ARBA" id="ARBA00007063"/>
    </source>
</evidence>
<sequence length="745" mass="83336">MSNFANQEMALVAVMGLTGSGKTEFVNLVSGSNLPVGDDLEACTKKVALANPCQISGKRVLLIDTPGFDDTEKEQVDVLREIAAFLKESYEGGRKLTGVIYMQRISDNRVSGIARKSFRLFSKICGDDAMKNVVIVTNMWEEVPLQRGQRREHELATKSIFFKDALDHGAQMQHDMVDDHKEPGDTAAGKELRSELEETVQRQRKEIEELQEEIQYLKGKSAKDAELHRQEINALRDTCASLNAQVARVEEQNKKLQSKIDKLESGKILDRILRWAHVSLAPYTKVEESFNLHAVHDLLMYGLDPNALENYDHFIFPGAVPRTFVGSIALASLSYPIIQVASLLEFVSDKADLQVIVRLVLATLNAIGFCLLRRAVSRRFGRPTSVFFVLLTCTQFHLPFWMGRTLPNMFALFPVNLAMYFLLNRGSNSNRPSKSSVHSAIALLTFTAVVFRWPLWPEFYGLYFNVILGKSSDWGVSPFYIYFTSFLPKLLLSSLPLSLIGALLDPRVRALLVQRSHSWRSSVVWDTKNGASWFTLFHCSTLLPPADEPKKRHAVWSTLYSGCCRFAYVQLHRDIPPCTRVDCEYPGGAALSAFNHIYAGQDTGALPALVLIILGRLIYPKVHVHISNLAAQTGASLFLHTHAPPYLPGLPMPQARNWTYDKTEHLSPKALTADPMITHVIAESASAFPARQWAVVGAVDGFDGWRLNRDVASGFKMGLMEGLKGVGRVLEMVRSEKLFILERKG</sequence>
<dbReference type="GO" id="GO:0006487">
    <property type="term" value="P:protein N-linked glycosylation"/>
    <property type="evidence" value="ECO:0007669"/>
    <property type="project" value="TreeGrafter"/>
</dbReference>
<evidence type="ECO:0000313" key="15">
    <source>
        <dbReference type="EMBL" id="OBZ66289.1"/>
    </source>
</evidence>
<evidence type="ECO:0000256" key="6">
    <source>
        <dbReference type="ARBA" id="ARBA00022692"/>
    </source>
</evidence>
<keyword evidence="16" id="KW-1185">Reference proteome</keyword>
<dbReference type="GO" id="GO:0005525">
    <property type="term" value="F:GTP binding"/>
    <property type="evidence" value="ECO:0007669"/>
    <property type="project" value="InterPro"/>
</dbReference>
<dbReference type="PANTHER" id="PTHR22760">
    <property type="entry name" value="GLYCOSYLTRANSFERASE"/>
    <property type="match status" value="1"/>
</dbReference>
<organism evidence="15 16">
    <name type="scientific">Grifola frondosa</name>
    <name type="common">Maitake</name>
    <name type="synonym">Polyporus frondosus</name>
    <dbReference type="NCBI Taxonomy" id="5627"/>
    <lineage>
        <taxon>Eukaryota</taxon>
        <taxon>Fungi</taxon>
        <taxon>Dikarya</taxon>
        <taxon>Basidiomycota</taxon>
        <taxon>Agaricomycotina</taxon>
        <taxon>Agaricomycetes</taxon>
        <taxon>Polyporales</taxon>
        <taxon>Grifolaceae</taxon>
        <taxon>Grifola</taxon>
    </lineage>
</organism>
<feature type="transmembrane region" description="Helical" evidence="12">
    <location>
        <begin position="384"/>
        <end position="400"/>
    </location>
</feature>
<comment type="caution">
    <text evidence="15">The sequence shown here is derived from an EMBL/GenBank/DDBJ whole genome shotgun (WGS) entry which is preliminary data.</text>
</comment>
<dbReference type="EMBL" id="LUGG01000032">
    <property type="protein sequence ID" value="OBZ66289.1"/>
    <property type="molecule type" value="Genomic_DNA"/>
</dbReference>
<accession>A0A1C7LQW0</accession>
<feature type="coiled-coil region" evidence="13">
    <location>
        <begin position="193"/>
        <end position="266"/>
    </location>
</feature>
<keyword evidence="5 15" id="KW-0808">Transferase</keyword>
<comment type="pathway">
    <text evidence="2">Protein modification; protein glycosylation.</text>
</comment>
<dbReference type="AlphaFoldDB" id="A0A1C7LQW0"/>
<evidence type="ECO:0000256" key="7">
    <source>
        <dbReference type="ARBA" id="ARBA00022824"/>
    </source>
</evidence>
<dbReference type="Pfam" id="PF03901">
    <property type="entry name" value="Glyco_transf_22"/>
    <property type="match status" value="1"/>
</dbReference>
<evidence type="ECO:0000256" key="4">
    <source>
        <dbReference type="ARBA" id="ARBA00022676"/>
    </source>
</evidence>
<dbReference type="InterPro" id="IPR027417">
    <property type="entry name" value="P-loop_NTPase"/>
</dbReference>
<dbReference type="STRING" id="5627.A0A1C7LQW0"/>
<feature type="transmembrane region" description="Helical" evidence="12">
    <location>
        <begin position="406"/>
        <end position="423"/>
    </location>
</feature>
<dbReference type="EC" id="2.4.1.-" evidence="12"/>
<evidence type="ECO:0000256" key="1">
    <source>
        <dbReference type="ARBA" id="ARBA00004477"/>
    </source>
</evidence>
<gene>
    <name evidence="15" type="ORF">A0H81_13781</name>
</gene>
<evidence type="ECO:0000256" key="2">
    <source>
        <dbReference type="ARBA" id="ARBA00004922"/>
    </source>
</evidence>
<dbReference type="OrthoDB" id="19039at2759"/>
<dbReference type="CDD" id="cd00882">
    <property type="entry name" value="Ras_like_GTPase"/>
    <property type="match status" value="1"/>
</dbReference>
<evidence type="ECO:0000256" key="10">
    <source>
        <dbReference type="ARBA" id="ARBA00044721"/>
    </source>
</evidence>
<dbReference type="Gene3D" id="3.40.50.300">
    <property type="entry name" value="P-loop containing nucleotide triphosphate hydrolases"/>
    <property type="match status" value="1"/>
</dbReference>
<feature type="transmembrane region" description="Helical" evidence="12">
    <location>
        <begin position="355"/>
        <end position="372"/>
    </location>
</feature>
<dbReference type="SUPFAM" id="SSF52540">
    <property type="entry name" value="P-loop containing nucleoside triphosphate hydrolases"/>
    <property type="match status" value="1"/>
</dbReference>
<keyword evidence="8 12" id="KW-1133">Transmembrane helix</keyword>
<dbReference type="Pfam" id="PF01926">
    <property type="entry name" value="MMR_HSR1"/>
    <property type="match status" value="1"/>
</dbReference>
<comment type="similarity">
    <text evidence="3 12">Belongs to the glycosyltransferase 22 family.</text>
</comment>
<comment type="function">
    <text evidence="10">Mannosyltransferase that operates in the biosynthetic pathway of dolichol-linked oligosaccharides, the glycan precursors employed in protein asparagine (N)-glycosylation. The assembly of dolichol-linked oligosaccharides begins on the cytosolic side of the endoplasmic reticulum membrane and finishes in its lumen. The sequential addition of sugars to dolichol pyrophosphate produces dolichol-linked oligosaccharides containing fourteen sugars, including two GlcNAcs, nine mannoses and three glucoses. Once assembled, the oligosaccharide is transferred from the lipid to nascent proteins by oligosaccharyltransferases. In the lumen of the endoplasmic reticulum, adds the eighth mannose residue in an alpha-1,6 linkage onto Man(7)GlcNAc(2)-PP-dolichol to produce Man(8)GlcNAc(2)-PP-dolichol.</text>
</comment>
<evidence type="ECO:0000313" key="16">
    <source>
        <dbReference type="Proteomes" id="UP000092993"/>
    </source>
</evidence>
<dbReference type="InterPro" id="IPR005599">
    <property type="entry name" value="GPI_mannosylTrfase"/>
</dbReference>